<keyword evidence="3" id="KW-0597">Phosphoprotein</keyword>
<keyword evidence="4" id="KW-0808">Transferase</keyword>
<dbReference type="PROSITE" id="PS50113">
    <property type="entry name" value="PAC"/>
    <property type="match status" value="1"/>
</dbReference>
<evidence type="ECO:0000313" key="10">
    <source>
        <dbReference type="Proteomes" id="UP000191680"/>
    </source>
</evidence>
<evidence type="ECO:0000256" key="3">
    <source>
        <dbReference type="ARBA" id="ARBA00022553"/>
    </source>
</evidence>
<dbReference type="Pfam" id="PF08447">
    <property type="entry name" value="PAS_3"/>
    <property type="match status" value="1"/>
</dbReference>
<feature type="domain" description="PAC" evidence="8">
    <location>
        <begin position="80"/>
        <end position="132"/>
    </location>
</feature>
<evidence type="ECO:0000259" key="8">
    <source>
        <dbReference type="PROSITE" id="PS50113"/>
    </source>
</evidence>
<evidence type="ECO:0000256" key="2">
    <source>
        <dbReference type="ARBA" id="ARBA00012438"/>
    </source>
</evidence>
<dbReference type="CDD" id="cd00075">
    <property type="entry name" value="HATPase"/>
    <property type="match status" value="1"/>
</dbReference>
<dbReference type="InterPro" id="IPR013655">
    <property type="entry name" value="PAS_fold_3"/>
</dbReference>
<reference evidence="9 10" key="1">
    <citation type="submission" date="2016-12" db="EMBL/GenBank/DDBJ databases">
        <authorList>
            <person name="Song W.-J."/>
            <person name="Kurnit D.M."/>
        </authorList>
    </citation>
    <scope>NUCLEOTIDE SEQUENCE [LARGE SCALE GENOMIC DNA]</scope>
    <source>
        <strain evidence="9 10">HSG9</strain>
    </source>
</reference>
<dbReference type="Gene3D" id="3.30.450.20">
    <property type="entry name" value="PAS domain"/>
    <property type="match status" value="1"/>
</dbReference>
<dbReference type="Proteomes" id="UP000191680">
    <property type="component" value="Unassembled WGS sequence"/>
</dbReference>
<evidence type="ECO:0000256" key="1">
    <source>
        <dbReference type="ARBA" id="ARBA00000085"/>
    </source>
</evidence>
<gene>
    <name evidence="9" type="ORF">BUL40_13760</name>
</gene>
<dbReference type="GO" id="GO:0004673">
    <property type="term" value="F:protein histidine kinase activity"/>
    <property type="evidence" value="ECO:0007669"/>
    <property type="project" value="UniProtKB-EC"/>
</dbReference>
<dbReference type="SUPFAM" id="SSF55785">
    <property type="entry name" value="PYP-like sensor domain (PAS domain)"/>
    <property type="match status" value="1"/>
</dbReference>
<dbReference type="SUPFAM" id="SSF55874">
    <property type="entry name" value="ATPase domain of HSP90 chaperone/DNA topoisomerase II/histidine kinase"/>
    <property type="match status" value="1"/>
</dbReference>
<evidence type="ECO:0000259" key="6">
    <source>
        <dbReference type="PROSITE" id="PS50109"/>
    </source>
</evidence>
<dbReference type="PRINTS" id="PR00344">
    <property type="entry name" value="BCTRLSENSOR"/>
</dbReference>
<keyword evidence="5" id="KW-0418">Kinase</keyword>
<comment type="caution">
    <text evidence="9">The sequence shown here is derived from an EMBL/GenBank/DDBJ whole genome shotgun (WGS) entry which is preliminary data.</text>
</comment>
<organism evidence="9 10">
    <name type="scientific">Croceivirga radicis</name>
    <dbReference type="NCBI Taxonomy" id="1929488"/>
    <lineage>
        <taxon>Bacteria</taxon>
        <taxon>Pseudomonadati</taxon>
        <taxon>Bacteroidota</taxon>
        <taxon>Flavobacteriia</taxon>
        <taxon>Flavobacteriales</taxon>
        <taxon>Flavobacteriaceae</taxon>
        <taxon>Croceivirga</taxon>
    </lineage>
</organism>
<protein>
    <recommendedName>
        <fullName evidence="2">histidine kinase</fullName>
        <ecNumber evidence="2">2.7.13.3</ecNumber>
    </recommendedName>
</protein>
<dbReference type="InterPro" id="IPR035965">
    <property type="entry name" value="PAS-like_dom_sf"/>
</dbReference>
<evidence type="ECO:0000256" key="5">
    <source>
        <dbReference type="ARBA" id="ARBA00022777"/>
    </source>
</evidence>
<dbReference type="InterPro" id="IPR000700">
    <property type="entry name" value="PAS-assoc_C"/>
</dbReference>
<dbReference type="PANTHER" id="PTHR43304:SF1">
    <property type="entry name" value="PAC DOMAIN-CONTAINING PROTEIN"/>
    <property type="match status" value="1"/>
</dbReference>
<dbReference type="InterPro" id="IPR001610">
    <property type="entry name" value="PAC"/>
</dbReference>
<evidence type="ECO:0000256" key="4">
    <source>
        <dbReference type="ARBA" id="ARBA00022679"/>
    </source>
</evidence>
<dbReference type="CDD" id="cd00130">
    <property type="entry name" value="PAS"/>
    <property type="match status" value="1"/>
</dbReference>
<comment type="catalytic activity">
    <reaction evidence="1">
        <text>ATP + protein L-histidine = ADP + protein N-phospho-L-histidine.</text>
        <dbReference type="EC" id="2.7.13.3"/>
    </reaction>
</comment>
<dbReference type="InterPro" id="IPR036890">
    <property type="entry name" value="HATPase_C_sf"/>
</dbReference>
<dbReference type="InterPro" id="IPR052162">
    <property type="entry name" value="Sensor_kinase/Photoreceptor"/>
</dbReference>
<sequence length="365" mass="40639">MELERSKNAFADSIKNSKVGMALVSPSGQFLEANESLCALWGYNKEELKKLTFQEITHQEDLEKDLALLNEVINGKRDTYQLEKRYFDKKGQIVYALLTVTAVRDQEGTIQQFISQVIGLNERIKNENKLKKLLDITTNQNESLLNFAYIVSHNLRSHASNLALVCGLVNNNKLSASQREEAMLHLEKASSSLNETIDHLNDVVQIKIGGEQHLEKVDLKKTISNTLKGISALIAENKVAVTLDYQGTPNISGKLIYVESIVLNLISNAIKYRNTAIPAKIAIRVQELNDAVLLEVEDNGLGIDMEANGRNLFGMYKTFHKHKDAKGIGLFITKNQVEAIGGKIVATSSVNQGSTFSVKFKKHQV</sequence>
<dbReference type="InterPro" id="IPR000014">
    <property type="entry name" value="PAS"/>
</dbReference>
<dbReference type="SMART" id="SM00091">
    <property type="entry name" value="PAS"/>
    <property type="match status" value="1"/>
</dbReference>
<dbReference type="InterPro" id="IPR004358">
    <property type="entry name" value="Sig_transdc_His_kin-like_C"/>
</dbReference>
<dbReference type="PROSITE" id="PS50109">
    <property type="entry name" value="HIS_KIN"/>
    <property type="match status" value="1"/>
</dbReference>
<evidence type="ECO:0000259" key="7">
    <source>
        <dbReference type="PROSITE" id="PS50112"/>
    </source>
</evidence>
<dbReference type="PANTHER" id="PTHR43304">
    <property type="entry name" value="PHYTOCHROME-LIKE PROTEIN CPH1"/>
    <property type="match status" value="1"/>
</dbReference>
<dbReference type="AlphaFoldDB" id="A0A1V6LP01"/>
<dbReference type="EC" id="2.7.13.3" evidence="2"/>
<keyword evidence="10" id="KW-1185">Reference proteome</keyword>
<dbReference type="NCBIfam" id="TIGR00229">
    <property type="entry name" value="sensory_box"/>
    <property type="match status" value="1"/>
</dbReference>
<feature type="domain" description="PAS" evidence="7">
    <location>
        <begin position="6"/>
        <end position="76"/>
    </location>
</feature>
<name>A0A1V6LP01_9FLAO</name>
<dbReference type="SMART" id="SM00086">
    <property type="entry name" value="PAC"/>
    <property type="match status" value="1"/>
</dbReference>
<dbReference type="PROSITE" id="PS50112">
    <property type="entry name" value="PAS"/>
    <property type="match status" value="1"/>
</dbReference>
<dbReference type="InterPro" id="IPR003594">
    <property type="entry name" value="HATPase_dom"/>
</dbReference>
<evidence type="ECO:0000313" key="9">
    <source>
        <dbReference type="EMBL" id="OQD41940.1"/>
    </source>
</evidence>
<proteinExistence type="predicted"/>
<dbReference type="EMBL" id="MTBC01000010">
    <property type="protein sequence ID" value="OQD41940.1"/>
    <property type="molecule type" value="Genomic_DNA"/>
</dbReference>
<feature type="domain" description="Histidine kinase" evidence="6">
    <location>
        <begin position="150"/>
        <end position="364"/>
    </location>
</feature>
<dbReference type="SMART" id="SM00387">
    <property type="entry name" value="HATPase_c"/>
    <property type="match status" value="1"/>
</dbReference>
<dbReference type="Gene3D" id="3.30.565.10">
    <property type="entry name" value="Histidine kinase-like ATPase, C-terminal domain"/>
    <property type="match status" value="1"/>
</dbReference>
<dbReference type="Pfam" id="PF02518">
    <property type="entry name" value="HATPase_c"/>
    <property type="match status" value="1"/>
</dbReference>
<dbReference type="InterPro" id="IPR005467">
    <property type="entry name" value="His_kinase_dom"/>
</dbReference>
<accession>A0A1V6LP01</accession>